<sequence>MLKLLEPFDLNGLKLANRMVMAPLTRNRAGPRFVPREMNALYYAQRSGLGLIITEATQISQQGMGYPDTPGIYTDEQVSGWQLVTEAVHQRGGYIFLQLWHVGRVSHSSFQPNGQLPVAPSAIAPQGQVLTYDGVKPFETPRALETEEIASIVEDYRKAAENAKRAGFDGIEIHSANGYLLHEFLEDGTNKRSDRYGGSIENRTRIVFEVLDAVCKVYPSSRVGIRLAPDTEFMSMSDSNRPALYSYLVQELSRRELAYLHLIEPRIKGNVDVEKESSLSVDFFRPLYKGILITAGGYQKETGEERLEKQHADLVAYGRWVIANPDLPKRFERNASLTPYDRSTFYGGDEKGYTDYPFLDPQESQEALQAVEIAKKKWSRF</sequence>
<dbReference type="PANTHER" id="PTHR22893">
    <property type="entry name" value="NADH OXIDOREDUCTASE-RELATED"/>
    <property type="match status" value="1"/>
</dbReference>
<dbReference type="GO" id="GO:0016628">
    <property type="term" value="F:oxidoreductase activity, acting on the CH-CH group of donors, NAD or NADP as acceptor"/>
    <property type="evidence" value="ECO:0007669"/>
    <property type="project" value="UniProtKB-ARBA"/>
</dbReference>
<feature type="domain" description="NADH:flavin oxidoreductase/NADH oxidase N-terminal" evidence="4">
    <location>
        <begin position="3"/>
        <end position="334"/>
    </location>
</feature>
<evidence type="ECO:0000259" key="4">
    <source>
        <dbReference type="Pfam" id="PF00724"/>
    </source>
</evidence>
<dbReference type="AlphaFoldDB" id="A0A9C7PPR9"/>
<evidence type="ECO:0000256" key="1">
    <source>
        <dbReference type="ARBA" id="ARBA00001917"/>
    </source>
</evidence>
<evidence type="ECO:0000256" key="3">
    <source>
        <dbReference type="ARBA" id="ARBA00023002"/>
    </source>
</evidence>
<name>A0A9C7PPR9_9RHOD</name>
<accession>A0A9C7PPR9</accession>
<dbReference type="PANTHER" id="PTHR22893:SF91">
    <property type="entry name" value="NADPH DEHYDROGENASE 2-RELATED"/>
    <property type="match status" value="1"/>
</dbReference>
<dbReference type="GO" id="GO:0010181">
    <property type="term" value="F:FMN binding"/>
    <property type="evidence" value="ECO:0007669"/>
    <property type="project" value="InterPro"/>
</dbReference>
<evidence type="ECO:0000313" key="5">
    <source>
        <dbReference type="EMBL" id="GJQ08249.1"/>
    </source>
</evidence>
<dbReference type="CDD" id="cd02933">
    <property type="entry name" value="OYE_like_FMN"/>
    <property type="match status" value="1"/>
</dbReference>
<dbReference type="SUPFAM" id="SSF51395">
    <property type="entry name" value="FMN-linked oxidoreductases"/>
    <property type="match status" value="1"/>
</dbReference>
<organism evidence="5 6">
    <name type="scientific">Galdieria partita</name>
    <dbReference type="NCBI Taxonomy" id="83374"/>
    <lineage>
        <taxon>Eukaryota</taxon>
        <taxon>Rhodophyta</taxon>
        <taxon>Bangiophyceae</taxon>
        <taxon>Galdieriales</taxon>
        <taxon>Galdieriaceae</taxon>
        <taxon>Galdieria</taxon>
    </lineage>
</organism>
<comment type="cofactor">
    <cofactor evidence="1">
        <name>FMN</name>
        <dbReference type="ChEBI" id="CHEBI:58210"/>
    </cofactor>
</comment>
<keyword evidence="3" id="KW-0560">Oxidoreductase</keyword>
<dbReference type="Gene3D" id="3.20.20.70">
    <property type="entry name" value="Aldolase class I"/>
    <property type="match status" value="1"/>
</dbReference>
<dbReference type="InterPro" id="IPR001155">
    <property type="entry name" value="OxRdtase_FMN_N"/>
</dbReference>
<reference evidence="5" key="1">
    <citation type="journal article" date="2022" name="Proc. Natl. Acad. Sci. U.S.A.">
        <title>Life cycle and functional genomics of the unicellular red alga Galdieria for elucidating algal and plant evolution and industrial use.</title>
        <authorList>
            <person name="Hirooka S."/>
            <person name="Itabashi T."/>
            <person name="Ichinose T.M."/>
            <person name="Onuma R."/>
            <person name="Fujiwara T."/>
            <person name="Yamashita S."/>
            <person name="Jong L.W."/>
            <person name="Tomita R."/>
            <person name="Iwane A.H."/>
            <person name="Miyagishima S.Y."/>
        </authorList>
    </citation>
    <scope>NUCLEOTIDE SEQUENCE</scope>
    <source>
        <strain evidence="5">NBRC 102759</strain>
    </source>
</reference>
<dbReference type="InterPro" id="IPR045247">
    <property type="entry name" value="Oye-like"/>
</dbReference>
<dbReference type="OrthoDB" id="1663137at2759"/>
<proteinExistence type="inferred from homology"/>
<comment type="caution">
    <text evidence="5">The sequence shown here is derived from an EMBL/GenBank/DDBJ whole genome shotgun (WGS) entry which is preliminary data.</text>
</comment>
<gene>
    <name evidence="5" type="ORF">GpartN1_g40.t1</name>
</gene>
<dbReference type="Pfam" id="PF00724">
    <property type="entry name" value="Oxidored_FMN"/>
    <property type="match status" value="1"/>
</dbReference>
<dbReference type="EMBL" id="BQMJ01000001">
    <property type="protein sequence ID" value="GJQ08249.1"/>
    <property type="molecule type" value="Genomic_DNA"/>
</dbReference>
<protein>
    <recommendedName>
        <fullName evidence="4">NADH:flavin oxidoreductase/NADH oxidase N-terminal domain-containing protein</fullName>
    </recommendedName>
</protein>
<dbReference type="FunFam" id="3.20.20.70:FF:000059">
    <property type="entry name" value="N-ethylmaleimide reductase, FMN-linked"/>
    <property type="match status" value="1"/>
</dbReference>
<evidence type="ECO:0000256" key="2">
    <source>
        <dbReference type="ARBA" id="ARBA00005979"/>
    </source>
</evidence>
<dbReference type="InterPro" id="IPR013785">
    <property type="entry name" value="Aldolase_TIM"/>
</dbReference>
<comment type="similarity">
    <text evidence="2">Belongs to the NADH:flavin oxidoreductase/NADH oxidase family.</text>
</comment>
<dbReference type="Proteomes" id="UP001061958">
    <property type="component" value="Unassembled WGS sequence"/>
</dbReference>
<evidence type="ECO:0000313" key="6">
    <source>
        <dbReference type="Proteomes" id="UP001061958"/>
    </source>
</evidence>
<reference evidence="5" key="2">
    <citation type="submission" date="2022-01" db="EMBL/GenBank/DDBJ databases">
        <authorList>
            <person name="Hirooka S."/>
            <person name="Miyagishima S.Y."/>
        </authorList>
    </citation>
    <scope>NUCLEOTIDE SEQUENCE</scope>
    <source>
        <strain evidence="5">NBRC 102759</strain>
    </source>
</reference>
<keyword evidence="6" id="KW-1185">Reference proteome</keyword>
<dbReference type="GO" id="GO:0005829">
    <property type="term" value="C:cytosol"/>
    <property type="evidence" value="ECO:0007669"/>
    <property type="project" value="UniProtKB-ARBA"/>
</dbReference>